<dbReference type="RefSeq" id="WP_198443392.1">
    <property type="nucleotide sequence ID" value="NZ_CBCSHE010000002.1"/>
</dbReference>
<dbReference type="GO" id="GO:0004252">
    <property type="term" value="F:serine-type endopeptidase activity"/>
    <property type="evidence" value="ECO:0007669"/>
    <property type="project" value="InterPro"/>
</dbReference>
<dbReference type="InterPro" id="IPR011782">
    <property type="entry name" value="Pept_S1C_Do"/>
</dbReference>
<feature type="domain" description="PDZ" evidence="11">
    <location>
        <begin position="393"/>
        <end position="463"/>
    </location>
</feature>
<dbReference type="PANTHER" id="PTHR22939">
    <property type="entry name" value="SERINE PROTEASE FAMILY S1C HTRA-RELATED"/>
    <property type="match status" value="1"/>
</dbReference>
<feature type="active site" description="Charge relay system" evidence="9">
    <location>
        <position position="168"/>
    </location>
</feature>
<dbReference type="InterPro" id="IPR041489">
    <property type="entry name" value="PDZ_6"/>
</dbReference>
<dbReference type="InterPro" id="IPR001478">
    <property type="entry name" value="PDZ"/>
</dbReference>
<dbReference type="EMBL" id="CP064936">
    <property type="protein sequence ID" value="QQA01866.1"/>
    <property type="molecule type" value="Genomic_DNA"/>
</dbReference>
<dbReference type="PRINTS" id="PR00834">
    <property type="entry name" value="PROTEASES2C"/>
</dbReference>
<dbReference type="GO" id="GO:0012501">
    <property type="term" value="P:programmed cell death"/>
    <property type="evidence" value="ECO:0007669"/>
    <property type="project" value="TreeGrafter"/>
</dbReference>
<dbReference type="SMART" id="SM00228">
    <property type="entry name" value="PDZ"/>
    <property type="match status" value="2"/>
</dbReference>
<dbReference type="InterPro" id="IPR001940">
    <property type="entry name" value="Peptidase_S1C"/>
</dbReference>
<dbReference type="PROSITE" id="PS50106">
    <property type="entry name" value="PDZ"/>
    <property type="match status" value="2"/>
</dbReference>
<evidence type="ECO:0000313" key="12">
    <source>
        <dbReference type="EMBL" id="QQA01866.1"/>
    </source>
</evidence>
<evidence type="ECO:0000256" key="1">
    <source>
        <dbReference type="ARBA" id="ARBA00004418"/>
    </source>
</evidence>
<evidence type="ECO:0000256" key="8">
    <source>
        <dbReference type="ARBA" id="ARBA00022825"/>
    </source>
</evidence>
<dbReference type="AlphaFoldDB" id="A0A7T3REY8"/>
<dbReference type="SUPFAM" id="SSF50156">
    <property type="entry name" value="PDZ domain-like"/>
    <property type="match status" value="2"/>
</dbReference>
<dbReference type="PANTHER" id="PTHR22939:SF129">
    <property type="entry name" value="SERINE PROTEASE HTRA2, MITOCHONDRIAL"/>
    <property type="match status" value="1"/>
</dbReference>
<feature type="binding site" evidence="10">
    <location>
        <position position="168"/>
    </location>
    <ligand>
        <name>substrate</name>
    </ligand>
</feature>
<feature type="binding site" evidence="10">
    <location>
        <position position="138"/>
    </location>
    <ligand>
        <name>substrate</name>
    </ligand>
</feature>
<accession>A0A7T3REY8</accession>
<gene>
    <name evidence="12" type="ORF">IWA51_04470</name>
</gene>
<keyword evidence="6" id="KW-0574">Periplasm</keyword>
<evidence type="ECO:0000256" key="9">
    <source>
        <dbReference type="PIRSR" id="PIRSR611782-1"/>
    </source>
</evidence>
<evidence type="ECO:0000256" key="3">
    <source>
        <dbReference type="ARBA" id="ARBA00022670"/>
    </source>
</evidence>
<name>A0A7T3REY8_9SPIR</name>
<organism evidence="12 13">
    <name type="scientific">Treponema peruense</name>
    <dbReference type="NCBI Taxonomy" id="2787628"/>
    <lineage>
        <taxon>Bacteria</taxon>
        <taxon>Pseudomonadati</taxon>
        <taxon>Spirochaetota</taxon>
        <taxon>Spirochaetia</taxon>
        <taxon>Spirochaetales</taxon>
        <taxon>Treponemataceae</taxon>
        <taxon>Treponema</taxon>
    </lineage>
</organism>
<dbReference type="GO" id="GO:0006508">
    <property type="term" value="P:proteolysis"/>
    <property type="evidence" value="ECO:0007669"/>
    <property type="project" value="UniProtKB-KW"/>
</dbReference>
<keyword evidence="13" id="KW-1185">Reference proteome</keyword>
<feature type="active site" description="Charge relay system" evidence="9">
    <location>
        <position position="244"/>
    </location>
</feature>
<dbReference type="InterPro" id="IPR036034">
    <property type="entry name" value="PDZ_sf"/>
</dbReference>
<proteinExistence type="inferred from homology"/>
<evidence type="ECO:0000313" key="13">
    <source>
        <dbReference type="Proteomes" id="UP000595224"/>
    </source>
</evidence>
<reference evidence="12 13" key="1">
    <citation type="submission" date="2020-11" db="EMBL/GenBank/DDBJ databases">
        <title>Treponema Peruensis nv. sp., first commensal Treponema isolated from human feces.</title>
        <authorList>
            <person name="Belkhou C."/>
            <person name="Raes J."/>
        </authorList>
    </citation>
    <scope>NUCLEOTIDE SEQUENCE [LARGE SCALE GENOMIC DNA]</scope>
    <source>
        <strain evidence="12 13">RCC2812</strain>
    </source>
</reference>
<feature type="active site" description="Charge relay system" evidence="9">
    <location>
        <position position="138"/>
    </location>
</feature>
<keyword evidence="7" id="KW-0378">Hydrolase</keyword>
<evidence type="ECO:0000256" key="10">
    <source>
        <dbReference type="PIRSR" id="PIRSR611782-2"/>
    </source>
</evidence>
<dbReference type="Pfam" id="PF13365">
    <property type="entry name" value="Trypsin_2"/>
    <property type="match status" value="1"/>
</dbReference>
<dbReference type="GO" id="GO:0042597">
    <property type="term" value="C:periplasmic space"/>
    <property type="evidence" value="ECO:0007669"/>
    <property type="project" value="UniProtKB-SubCell"/>
</dbReference>
<comment type="subcellular location">
    <subcellularLocation>
        <location evidence="1">Periplasm</location>
    </subcellularLocation>
</comment>
<dbReference type="Gene3D" id="2.30.42.10">
    <property type="match status" value="2"/>
</dbReference>
<feature type="domain" description="PDZ" evidence="11">
    <location>
        <begin position="303"/>
        <end position="356"/>
    </location>
</feature>
<evidence type="ECO:0000256" key="7">
    <source>
        <dbReference type="ARBA" id="ARBA00022801"/>
    </source>
</evidence>
<evidence type="ECO:0000256" key="5">
    <source>
        <dbReference type="ARBA" id="ARBA00022737"/>
    </source>
</evidence>
<dbReference type="PROSITE" id="PS51257">
    <property type="entry name" value="PROKAR_LIPOPROTEIN"/>
    <property type="match status" value="1"/>
</dbReference>
<evidence type="ECO:0000256" key="6">
    <source>
        <dbReference type="ARBA" id="ARBA00022764"/>
    </source>
</evidence>
<keyword evidence="4" id="KW-0732">Signal</keyword>
<feature type="binding site" evidence="10">
    <location>
        <begin position="242"/>
        <end position="244"/>
    </location>
    <ligand>
        <name>substrate</name>
    </ligand>
</feature>
<dbReference type="Pfam" id="PF13180">
    <property type="entry name" value="PDZ_2"/>
    <property type="match status" value="1"/>
</dbReference>
<keyword evidence="5" id="KW-0677">Repeat</keyword>
<dbReference type="Gene3D" id="2.40.10.120">
    <property type="match status" value="1"/>
</dbReference>
<keyword evidence="8" id="KW-0720">Serine protease</keyword>
<dbReference type="InterPro" id="IPR009003">
    <property type="entry name" value="Peptidase_S1_PA"/>
</dbReference>
<evidence type="ECO:0000256" key="2">
    <source>
        <dbReference type="ARBA" id="ARBA00010541"/>
    </source>
</evidence>
<keyword evidence="3" id="KW-0645">Protease</keyword>
<sequence length="499" mass="53328">MKSVTKKIIGTAAVAAFSFGVLTLSCRANKGAANVAFAEGASSVSIPADPLAVTQALQSTFRSISSEVLPAVVEVDVTETTKVQTFNPFRELPFFFGYPDEKDKKEEDNMRELQQQSLGSGVIVRRSGKTNYVLTNNHVAGKATTIKIKLNDEREFDGKLIGADERMDIALVAFESDDTTIKVAKLGDSSKVQQGDIVLALGSPLGYFASVTQGIVSATGRSGGQIGSISDFIQTDAAINQGNSGGPLVNINGEIIGINTWIASQSGGSQGLGFSIPINNIKTAIDQFISKGKIAYGWLGVSLLDVTPEYKKELGVDENKNGALAGEIFLGSPAMKGGMQAGDFIIALDGHDIKSVDQLVREVGGIPAGKTAVFTVMRGENKIDLTVKIDERSADIEKDNSRLWPGFIASPLTDKAKKQLNLENAKVKGIVVTNIQEKSPAAALRLQNGDVITAVNDKKIDSVEEFYAALDTTGKKEIWFDIYNEGHTISTGRFKIENK</sequence>
<dbReference type="KEGG" id="tper:IWA51_04470"/>
<evidence type="ECO:0000256" key="4">
    <source>
        <dbReference type="ARBA" id="ARBA00022729"/>
    </source>
</evidence>
<protein>
    <submittedName>
        <fullName evidence="12">Do family serine endopeptidase</fullName>
    </submittedName>
</protein>
<dbReference type="NCBIfam" id="TIGR02037">
    <property type="entry name" value="degP_htrA_DO"/>
    <property type="match status" value="1"/>
</dbReference>
<evidence type="ECO:0000259" key="11">
    <source>
        <dbReference type="PROSITE" id="PS50106"/>
    </source>
</evidence>
<comment type="similarity">
    <text evidence="2">Belongs to the peptidase S1C family.</text>
</comment>
<dbReference type="Proteomes" id="UP000595224">
    <property type="component" value="Chromosome"/>
</dbReference>
<dbReference type="Pfam" id="PF17820">
    <property type="entry name" value="PDZ_6"/>
    <property type="match status" value="1"/>
</dbReference>
<dbReference type="SUPFAM" id="SSF50494">
    <property type="entry name" value="Trypsin-like serine proteases"/>
    <property type="match status" value="1"/>
</dbReference>